<evidence type="ECO:0000313" key="3">
    <source>
        <dbReference type="Proteomes" id="UP000292423"/>
    </source>
</evidence>
<reference evidence="2 3" key="1">
    <citation type="submission" date="2019-02" db="EMBL/GenBank/DDBJ databases">
        <title>Genomic Encyclopedia of Type Strains, Phase IV (KMG-IV): sequencing the most valuable type-strain genomes for metagenomic binning, comparative biology and taxonomic classification.</title>
        <authorList>
            <person name="Goeker M."/>
        </authorList>
    </citation>
    <scope>NUCLEOTIDE SEQUENCE [LARGE SCALE GENOMIC DNA]</scope>
    <source>
        <strain evidence="2 3">DSM 105135</strain>
    </source>
</reference>
<dbReference type="PANTHER" id="PTHR36151:SF3">
    <property type="entry name" value="ER-BOUND OXYGENASE MPAB_MPAB'_RUBBER OXYGENASE CATALYTIC DOMAIN-CONTAINING PROTEIN"/>
    <property type="match status" value="1"/>
</dbReference>
<dbReference type="Proteomes" id="UP000292423">
    <property type="component" value="Unassembled WGS sequence"/>
</dbReference>
<dbReference type="GO" id="GO:0016491">
    <property type="term" value="F:oxidoreductase activity"/>
    <property type="evidence" value="ECO:0007669"/>
    <property type="project" value="InterPro"/>
</dbReference>
<dbReference type="AlphaFoldDB" id="A0A4Q7YML6"/>
<feature type="domain" description="ER-bound oxygenase mpaB/mpaB'/Rubber oxygenase catalytic" evidence="1">
    <location>
        <begin position="47"/>
        <end position="279"/>
    </location>
</feature>
<comment type="caution">
    <text evidence="2">The sequence shown here is derived from an EMBL/GenBank/DDBJ whole genome shotgun (WGS) entry which is preliminary data.</text>
</comment>
<sequence>MINPRHPLDWFFDELYERDVRRTYFPGVQFDSPPGDRGWFGPDSAIWRVFDHQQVTLLALGVAAAIESTYPETEAANNDHSRVWKRDAQGQSTGRLSVSGNLVRRGHTMSFFLGCVFGPTEVAEKLCRTVRAMHGRVKGASAGGLVYDADHPQIFRWNYASLAWAFATTHAKYHPEPLDARGIDRFYREFVRIGEALGGSDLPATKQGVWDCLRAEFPRLKTPDHLETYQVAIIQGVEHDRLRRIIPDMFQWAILELQPPEVQRLIAFDRGHPLVAEARIRALKGIFKAARELGGRLKEIKTAYRRAGAGSRRRLTDKIAARLQMS</sequence>
<dbReference type="Pfam" id="PF09995">
    <property type="entry name" value="MPAB_Lcp_cat"/>
    <property type="match status" value="1"/>
</dbReference>
<evidence type="ECO:0000313" key="2">
    <source>
        <dbReference type="EMBL" id="RZU38204.1"/>
    </source>
</evidence>
<name>A0A4Q7YML6_9GAMM</name>
<keyword evidence="3" id="KW-1185">Reference proteome</keyword>
<dbReference type="InterPro" id="IPR018713">
    <property type="entry name" value="MPAB/Lcp_cat_dom"/>
</dbReference>
<gene>
    <name evidence="2" type="ORF">EV700_2782</name>
</gene>
<organism evidence="2 3">
    <name type="scientific">Fluviicoccus keumensis</name>
    <dbReference type="NCBI Taxonomy" id="1435465"/>
    <lineage>
        <taxon>Bacteria</taxon>
        <taxon>Pseudomonadati</taxon>
        <taxon>Pseudomonadota</taxon>
        <taxon>Gammaproteobacteria</taxon>
        <taxon>Moraxellales</taxon>
        <taxon>Moraxellaceae</taxon>
        <taxon>Fluviicoccus</taxon>
    </lineage>
</organism>
<accession>A0A4Q7YML6</accession>
<dbReference type="EMBL" id="SHKX01000014">
    <property type="protein sequence ID" value="RZU38204.1"/>
    <property type="molecule type" value="Genomic_DNA"/>
</dbReference>
<protein>
    <submittedName>
        <fullName evidence="2">Uncharacterized protein (DUF2236 family)</fullName>
    </submittedName>
</protein>
<dbReference type="RefSeq" id="WP_165391487.1">
    <property type="nucleotide sequence ID" value="NZ_SHKX01000014.1"/>
</dbReference>
<dbReference type="PANTHER" id="PTHR36151">
    <property type="entry name" value="BLR2777 PROTEIN"/>
    <property type="match status" value="1"/>
</dbReference>
<evidence type="ECO:0000259" key="1">
    <source>
        <dbReference type="Pfam" id="PF09995"/>
    </source>
</evidence>
<proteinExistence type="predicted"/>